<feature type="transmembrane region" description="Helical" evidence="1">
    <location>
        <begin position="462"/>
        <end position="483"/>
    </location>
</feature>
<feature type="transmembrane region" description="Helical" evidence="1">
    <location>
        <begin position="767"/>
        <end position="786"/>
    </location>
</feature>
<feature type="transmembrane region" description="Helical" evidence="1">
    <location>
        <begin position="495"/>
        <end position="514"/>
    </location>
</feature>
<evidence type="ECO:0000256" key="1">
    <source>
        <dbReference type="SAM" id="Phobius"/>
    </source>
</evidence>
<feature type="transmembrane region" description="Helical" evidence="1">
    <location>
        <begin position="526"/>
        <end position="545"/>
    </location>
</feature>
<evidence type="ECO:0000313" key="3">
    <source>
        <dbReference type="Proteomes" id="UP000281955"/>
    </source>
</evidence>
<accession>A0A420XLK2</accession>
<feature type="transmembrane region" description="Helical" evidence="1">
    <location>
        <begin position="336"/>
        <end position="357"/>
    </location>
</feature>
<feature type="transmembrane region" description="Helical" evidence="1">
    <location>
        <begin position="566"/>
        <end position="582"/>
    </location>
</feature>
<feature type="transmembrane region" description="Helical" evidence="1">
    <location>
        <begin position="861"/>
        <end position="880"/>
    </location>
</feature>
<dbReference type="OrthoDB" id="7190578at2"/>
<sequence>MEGTRRRQWALLALATALLPAVVTLLDGAQVEQAPYWQARVSGSSDWVHLPLRTRQPGVDWQALAARGPGCFPSTVDVEQTASGGLTVDASLQLPSTHPLVGAVLEGRARGDPSAFASQVLAYVGVGPPSADLGAGSQPAYLSWSAPTVDLLTQPQRSATSTKPCTVSGGATIRLHAAAQGLATAALGVQVDQAWQWCVDACFATRVDLTVGARSRTVEAVRPLLTGGARPAVVSGTAHIVRLVLGPRTVDAAPPGVEVVLSPEPGAPSVGQTTRYHVRTGWLEGAGWPWPQLPELWYAVLWALPLLLAVSLLGRGRAAPAAAAPAADVRVVASRLRSLIAVLAGLSLFLGATSAVTEVENAAVVRFDIYPSPAVSGSLVILLAGMMTLWPAIVRSGVTRTEGAPAAQGSGPRPARRWARRAVQPVVWTLGLSGLAAGTVVLVGWLVRTPASAPEPVPGSPTAVLAWTGGAFAATLAMSLALLCGNGRRALPVRMSVLTAVLATLLATVAPLSADYAGRVPDVLHALPVLAAVVALLGFAVLLVARAGAAGSPSVVSRLRHVRGPAGLAVLGAGVAALAWGWKVDPGAGSQPSWYDFYSFSLALRTLCVPAALLVVVRELDARGSADLARGRRDLATGGAGLLLARLRWRRRSALAVAVLALAPSPLQRAGPVPAAFLVFTAAMALGVLPTAKPARLVASHDGYQSPAQQDARVTQFVTSLDARAQPPATGRPSTPSQRAAARRAFDAAASAALRAPAPAVALARDGALAGLVLGAPWLALGTSRLPHPSLSGDPGQVLSLCVAWGLAVLHWPLVGFVFGYAFAFVRGSTGLVKGVTFLAGLATAPAVELVTGALSPSAAAVVLAQQAAVCLPLGLAADWRTLRAAGYGWAEVQSLYRLRFLAGWGAALTAAVASALAVGATASLTELAHLLVTPTTAVPPGPIPSPSTTTTPR</sequence>
<feature type="transmembrane region" description="Helical" evidence="1">
    <location>
        <begin position="597"/>
        <end position="617"/>
    </location>
</feature>
<reference evidence="2 3" key="1">
    <citation type="submission" date="2018-10" db="EMBL/GenBank/DDBJ databases">
        <title>Genomic Encyclopedia of Archaeal and Bacterial Type Strains, Phase II (KMG-II): from individual species to whole genera.</title>
        <authorList>
            <person name="Goeker M."/>
        </authorList>
    </citation>
    <scope>NUCLEOTIDE SEQUENCE [LARGE SCALE GENOMIC DNA]</scope>
    <source>
        <strain evidence="2 3">RP-AC37</strain>
    </source>
</reference>
<evidence type="ECO:0000313" key="2">
    <source>
        <dbReference type="EMBL" id="RKS71296.1"/>
    </source>
</evidence>
<feature type="transmembrane region" description="Helical" evidence="1">
    <location>
        <begin position="369"/>
        <end position="390"/>
    </location>
</feature>
<keyword evidence="1" id="KW-0812">Transmembrane</keyword>
<keyword evidence="1" id="KW-0472">Membrane</keyword>
<keyword evidence="3" id="KW-1185">Reference proteome</keyword>
<keyword evidence="1" id="KW-1133">Transmembrane helix</keyword>
<proteinExistence type="predicted"/>
<dbReference type="EMBL" id="RBWV01000014">
    <property type="protein sequence ID" value="RKS71296.1"/>
    <property type="molecule type" value="Genomic_DNA"/>
</dbReference>
<dbReference type="AlphaFoldDB" id="A0A420XLK2"/>
<feature type="transmembrane region" description="Helical" evidence="1">
    <location>
        <begin position="798"/>
        <end position="824"/>
    </location>
</feature>
<protein>
    <submittedName>
        <fullName evidence="2">Uncharacterized protein</fullName>
    </submittedName>
</protein>
<dbReference type="RefSeq" id="WP_121194384.1">
    <property type="nucleotide sequence ID" value="NZ_RBWV01000014.1"/>
</dbReference>
<feature type="transmembrane region" description="Helical" evidence="1">
    <location>
        <begin position="426"/>
        <end position="447"/>
    </location>
</feature>
<dbReference type="Proteomes" id="UP000281955">
    <property type="component" value="Unassembled WGS sequence"/>
</dbReference>
<dbReference type="InParanoid" id="A0A420XLK2"/>
<gene>
    <name evidence="2" type="ORF">CLV35_3092</name>
</gene>
<feature type="transmembrane region" description="Helical" evidence="1">
    <location>
        <begin position="901"/>
        <end position="925"/>
    </location>
</feature>
<feature type="transmembrane region" description="Helical" evidence="1">
    <location>
        <begin position="296"/>
        <end position="315"/>
    </location>
</feature>
<organism evidence="2 3">
    <name type="scientific">Motilibacter peucedani</name>
    <dbReference type="NCBI Taxonomy" id="598650"/>
    <lineage>
        <taxon>Bacteria</taxon>
        <taxon>Bacillati</taxon>
        <taxon>Actinomycetota</taxon>
        <taxon>Actinomycetes</taxon>
        <taxon>Motilibacterales</taxon>
        <taxon>Motilibacteraceae</taxon>
        <taxon>Motilibacter</taxon>
    </lineage>
</organism>
<name>A0A420XLK2_9ACTN</name>
<feature type="transmembrane region" description="Helical" evidence="1">
    <location>
        <begin position="836"/>
        <end position="855"/>
    </location>
</feature>
<comment type="caution">
    <text evidence="2">The sequence shown here is derived from an EMBL/GenBank/DDBJ whole genome shotgun (WGS) entry which is preliminary data.</text>
</comment>